<name>A0A967EX80_9PROT</name>
<dbReference type="SUPFAM" id="SSF159594">
    <property type="entry name" value="XCC0632-like"/>
    <property type="match status" value="1"/>
</dbReference>
<dbReference type="RefSeq" id="WP_167222490.1">
    <property type="nucleotide sequence ID" value="NZ_JAAQPH010000004.1"/>
</dbReference>
<comment type="caution">
    <text evidence="4">The sequence shown here is derived from an EMBL/GenBank/DDBJ whole genome shotgun (WGS) entry which is preliminary data.</text>
</comment>
<dbReference type="Proteomes" id="UP000761264">
    <property type="component" value="Unassembled WGS sequence"/>
</dbReference>
<keyword evidence="2" id="KW-1133">Transmembrane helix</keyword>
<accession>A0A967EX80</accession>
<keyword evidence="2" id="KW-0472">Membrane</keyword>
<feature type="domain" description="ABC-type transport auxiliary lipoprotein component" evidence="3">
    <location>
        <begin position="67"/>
        <end position="228"/>
    </location>
</feature>
<reference evidence="4" key="1">
    <citation type="submission" date="2020-03" db="EMBL/GenBank/DDBJ databases">
        <title>Genome of Pelagibius litoralis DSM 21314T.</title>
        <authorList>
            <person name="Wang G."/>
        </authorList>
    </citation>
    <scope>NUCLEOTIDE SEQUENCE</scope>
    <source>
        <strain evidence="4">DSM 21314</strain>
    </source>
</reference>
<evidence type="ECO:0000259" key="3">
    <source>
        <dbReference type="Pfam" id="PF03886"/>
    </source>
</evidence>
<organism evidence="4 5">
    <name type="scientific">Pelagibius litoralis</name>
    <dbReference type="NCBI Taxonomy" id="374515"/>
    <lineage>
        <taxon>Bacteria</taxon>
        <taxon>Pseudomonadati</taxon>
        <taxon>Pseudomonadota</taxon>
        <taxon>Alphaproteobacteria</taxon>
        <taxon>Rhodospirillales</taxon>
        <taxon>Rhodovibrionaceae</taxon>
        <taxon>Pelagibius</taxon>
    </lineage>
</organism>
<dbReference type="Pfam" id="PF03886">
    <property type="entry name" value="ABC_trans_aux"/>
    <property type="match status" value="1"/>
</dbReference>
<keyword evidence="2" id="KW-0812">Transmembrane</keyword>
<gene>
    <name evidence="4" type="ORF">HBA54_06135</name>
</gene>
<evidence type="ECO:0000313" key="5">
    <source>
        <dbReference type="Proteomes" id="UP000761264"/>
    </source>
</evidence>
<sequence>MKHNNSKPNSALAACRPVDPAAGPNLEREPKVGRRRLLRAVAALPVVALAPGCGLSVPGQGPPPELYRLTPKSSFRQDLPQANWQLILEPPVANAGLNTTRIALQRSPTQLEYYARSGWADRAPLMIQTLMIESFENSGKIVSIGRESVGLRADFILKTELREFQAIYYNNGKPQAWVGVNAKLVQMPRRSIVASQSFQHFVEAEVDQLSAVIVAFDDALGKVMRQIVEWTLIEGDVAVSRGRPRLKPSG</sequence>
<feature type="transmembrane region" description="Helical" evidence="2">
    <location>
        <begin position="37"/>
        <end position="57"/>
    </location>
</feature>
<evidence type="ECO:0000256" key="2">
    <source>
        <dbReference type="SAM" id="Phobius"/>
    </source>
</evidence>
<protein>
    <recommendedName>
        <fullName evidence="3">ABC-type transport auxiliary lipoprotein component domain-containing protein</fullName>
    </recommendedName>
</protein>
<feature type="region of interest" description="Disordered" evidence="1">
    <location>
        <begin position="1"/>
        <end position="27"/>
    </location>
</feature>
<evidence type="ECO:0000313" key="4">
    <source>
        <dbReference type="EMBL" id="NIA68165.1"/>
    </source>
</evidence>
<evidence type="ECO:0000256" key="1">
    <source>
        <dbReference type="SAM" id="MobiDB-lite"/>
    </source>
</evidence>
<keyword evidence="5" id="KW-1185">Reference proteome</keyword>
<dbReference type="Gene3D" id="3.40.50.10610">
    <property type="entry name" value="ABC-type transport auxiliary lipoprotein component"/>
    <property type="match status" value="1"/>
</dbReference>
<dbReference type="InterPro" id="IPR005586">
    <property type="entry name" value="ABC_trans_aux"/>
</dbReference>
<dbReference type="AlphaFoldDB" id="A0A967EX80"/>
<proteinExistence type="predicted"/>
<dbReference type="EMBL" id="JAAQPH010000004">
    <property type="protein sequence ID" value="NIA68165.1"/>
    <property type="molecule type" value="Genomic_DNA"/>
</dbReference>